<name>A0A0B2UNL7_TOXCA</name>
<feature type="region of interest" description="Disordered" evidence="1">
    <location>
        <begin position="73"/>
        <end position="118"/>
    </location>
</feature>
<proteinExistence type="predicted"/>
<feature type="non-terminal residue" evidence="2">
    <location>
        <position position="118"/>
    </location>
</feature>
<feature type="compositionally biased region" description="Basic and acidic residues" evidence="1">
    <location>
        <begin position="103"/>
        <end position="118"/>
    </location>
</feature>
<feature type="non-terminal residue" evidence="2">
    <location>
        <position position="1"/>
    </location>
</feature>
<gene>
    <name evidence="2" type="ORF">Tcan_00816</name>
</gene>
<dbReference type="Proteomes" id="UP000031036">
    <property type="component" value="Unassembled WGS sequence"/>
</dbReference>
<protein>
    <submittedName>
        <fullName evidence="2">Uncharacterized protein</fullName>
    </submittedName>
</protein>
<dbReference type="STRING" id="6265.A0A0B2UNL7"/>
<keyword evidence="3" id="KW-1185">Reference proteome</keyword>
<evidence type="ECO:0000256" key="1">
    <source>
        <dbReference type="SAM" id="MobiDB-lite"/>
    </source>
</evidence>
<dbReference type="EMBL" id="JPKZ01022846">
    <property type="protein sequence ID" value="KHN70963.1"/>
    <property type="molecule type" value="Genomic_DNA"/>
</dbReference>
<evidence type="ECO:0000313" key="3">
    <source>
        <dbReference type="Proteomes" id="UP000031036"/>
    </source>
</evidence>
<organism evidence="2 3">
    <name type="scientific">Toxocara canis</name>
    <name type="common">Canine roundworm</name>
    <dbReference type="NCBI Taxonomy" id="6265"/>
    <lineage>
        <taxon>Eukaryota</taxon>
        <taxon>Metazoa</taxon>
        <taxon>Ecdysozoa</taxon>
        <taxon>Nematoda</taxon>
        <taxon>Chromadorea</taxon>
        <taxon>Rhabditida</taxon>
        <taxon>Spirurina</taxon>
        <taxon>Ascaridomorpha</taxon>
        <taxon>Ascaridoidea</taxon>
        <taxon>Toxocaridae</taxon>
        <taxon>Toxocara</taxon>
    </lineage>
</organism>
<dbReference type="OrthoDB" id="5872779at2759"/>
<accession>A0A0B2UNL7</accession>
<sequence>HCAIHWILDENRQLVRFVDNRVKEIRSIKATMGMSTPEKNPADLATRGASFDNIRNGNLWWTVPDWLQHQESAWPDSKPMKNIKKEGSGTARRKNHGNIVRFEQIRNDREGNRDSGGD</sequence>
<reference evidence="2 3" key="1">
    <citation type="submission" date="2014-11" db="EMBL/GenBank/DDBJ databases">
        <title>Genetic blueprint of the zoonotic pathogen Toxocara canis.</title>
        <authorList>
            <person name="Zhu X.-Q."/>
            <person name="Korhonen P.K."/>
            <person name="Cai H."/>
            <person name="Young N.D."/>
            <person name="Nejsum P."/>
            <person name="von Samson-Himmelstjerna G."/>
            <person name="Boag P.R."/>
            <person name="Tan P."/>
            <person name="Li Q."/>
            <person name="Min J."/>
            <person name="Yang Y."/>
            <person name="Wang X."/>
            <person name="Fang X."/>
            <person name="Hall R.S."/>
            <person name="Hofmann A."/>
            <person name="Sternberg P.W."/>
            <person name="Jex A.R."/>
            <person name="Gasser R.B."/>
        </authorList>
    </citation>
    <scope>NUCLEOTIDE SEQUENCE [LARGE SCALE GENOMIC DNA]</scope>
    <source>
        <strain evidence="2">PN_DK_2014</strain>
    </source>
</reference>
<evidence type="ECO:0000313" key="2">
    <source>
        <dbReference type="EMBL" id="KHN70963.1"/>
    </source>
</evidence>
<comment type="caution">
    <text evidence="2">The sequence shown here is derived from an EMBL/GenBank/DDBJ whole genome shotgun (WGS) entry which is preliminary data.</text>
</comment>
<dbReference type="AlphaFoldDB" id="A0A0B2UNL7"/>